<keyword evidence="2" id="KW-1185">Reference proteome</keyword>
<dbReference type="RefSeq" id="WP_114436146.1">
    <property type="nucleotide sequence ID" value="NZ_QPIZ01000001.1"/>
</dbReference>
<sequence length="259" mass="29293">MKDQLINYLKKTNRFYLMFSGGFDSSAILGSALEAGLDVVPVWIDNGFNRVTEKDIRQQAANMGCYNLEIIRMQPHQNVLKNPVDRCYHCKGQIIHPVISRKDAPVFDGTNASDSTNYRPGVKALRKGGVKSPLAELQITKEQARELAITLGADPVIANMEGCLATRFNYKVEITTEKLNILREIEQYILKTTGDHHLRCRLDDEDHLRIECRSQAAFLKLIEPEFREKIVKTGKQIATFVTLDLEGARKNAFDKKLGL</sequence>
<accession>A0A368VK37</accession>
<evidence type="ECO:0008006" key="3">
    <source>
        <dbReference type="Google" id="ProtNLM"/>
    </source>
</evidence>
<dbReference type="PANTHER" id="PTHR43169">
    <property type="entry name" value="EXSB FAMILY PROTEIN"/>
    <property type="match status" value="1"/>
</dbReference>
<dbReference type="SUPFAM" id="SSF52402">
    <property type="entry name" value="Adenine nucleotide alpha hydrolases-like"/>
    <property type="match status" value="1"/>
</dbReference>
<dbReference type="AlphaFoldDB" id="A0A368VK37"/>
<name>A0A368VK37_9BACT</name>
<protein>
    <recommendedName>
        <fullName evidence="3">Asparagine synthetase domain-containing protein</fullName>
    </recommendedName>
</protein>
<evidence type="ECO:0000313" key="2">
    <source>
        <dbReference type="Proteomes" id="UP000252733"/>
    </source>
</evidence>
<dbReference type="EMBL" id="QPIZ01000001">
    <property type="protein sequence ID" value="RCW39351.1"/>
    <property type="molecule type" value="Genomic_DNA"/>
</dbReference>
<comment type="caution">
    <text evidence="1">The sequence shown here is derived from an EMBL/GenBank/DDBJ whole genome shotgun (WGS) entry which is preliminary data.</text>
</comment>
<evidence type="ECO:0000313" key="1">
    <source>
        <dbReference type="EMBL" id="RCW39351.1"/>
    </source>
</evidence>
<proteinExistence type="predicted"/>
<gene>
    <name evidence="1" type="ORF">DFO77_101121</name>
</gene>
<dbReference type="PANTHER" id="PTHR43169:SF2">
    <property type="entry name" value="NAD_GMP SYNTHASE DOMAIN-CONTAINING PROTEIN"/>
    <property type="match status" value="1"/>
</dbReference>
<dbReference type="InterPro" id="IPR052188">
    <property type="entry name" value="Ni-pincer_cofactor_biosynth"/>
</dbReference>
<dbReference type="Proteomes" id="UP000252733">
    <property type="component" value="Unassembled WGS sequence"/>
</dbReference>
<dbReference type="Gene3D" id="3.40.50.620">
    <property type="entry name" value="HUPs"/>
    <property type="match status" value="1"/>
</dbReference>
<dbReference type="InterPro" id="IPR014729">
    <property type="entry name" value="Rossmann-like_a/b/a_fold"/>
</dbReference>
<organism evidence="1 2">
    <name type="scientific">Marinilabilia salmonicolor</name>
    <dbReference type="NCBI Taxonomy" id="989"/>
    <lineage>
        <taxon>Bacteria</taxon>
        <taxon>Pseudomonadati</taxon>
        <taxon>Bacteroidota</taxon>
        <taxon>Bacteroidia</taxon>
        <taxon>Marinilabiliales</taxon>
        <taxon>Marinilabiliaceae</taxon>
        <taxon>Marinilabilia</taxon>
    </lineage>
</organism>
<reference evidence="1 2" key="1">
    <citation type="submission" date="2018-07" db="EMBL/GenBank/DDBJ databases">
        <title>Freshwater and sediment microbial communities from various areas in North America, analyzing microbe dynamics in response to fracking.</title>
        <authorList>
            <person name="Lamendella R."/>
        </authorList>
    </citation>
    <scope>NUCLEOTIDE SEQUENCE [LARGE SCALE GENOMIC DNA]</scope>
    <source>
        <strain evidence="1 2">160A</strain>
    </source>
</reference>